<feature type="signal peptide" evidence="3">
    <location>
        <begin position="1"/>
        <end position="26"/>
    </location>
</feature>
<comment type="similarity">
    <text evidence="1">Belongs to the membrane fusion protein (MFP) (TC 8.A.1) family.</text>
</comment>
<evidence type="ECO:0000256" key="2">
    <source>
        <dbReference type="SAM" id="Coils"/>
    </source>
</evidence>
<feature type="chain" id="PRO_5043836113" evidence="3">
    <location>
        <begin position="27"/>
        <end position="357"/>
    </location>
</feature>
<evidence type="ECO:0000313" key="5">
    <source>
        <dbReference type="EMBL" id="QWG04541.1"/>
    </source>
</evidence>
<dbReference type="Gene3D" id="2.40.420.20">
    <property type="match status" value="1"/>
</dbReference>
<dbReference type="SUPFAM" id="SSF111369">
    <property type="entry name" value="HlyD-like secretion proteins"/>
    <property type="match status" value="1"/>
</dbReference>
<keyword evidence="3" id="KW-0732">Signal</keyword>
<feature type="coiled-coil region" evidence="2">
    <location>
        <begin position="105"/>
        <end position="132"/>
    </location>
</feature>
<feature type="domain" description="CzcB-like barrel-sandwich hybrid" evidence="4">
    <location>
        <begin position="69"/>
        <end position="195"/>
    </location>
</feature>
<protein>
    <submittedName>
        <fullName evidence="5">Efflux RND transporter periplasmic adaptor subunit</fullName>
    </submittedName>
</protein>
<dbReference type="NCBIfam" id="TIGR01730">
    <property type="entry name" value="RND_mfp"/>
    <property type="match status" value="1"/>
</dbReference>
<dbReference type="Gene3D" id="2.40.50.100">
    <property type="match status" value="1"/>
</dbReference>
<accession>A0AAX1NDK7</accession>
<keyword evidence="6" id="KW-1185">Reference proteome</keyword>
<evidence type="ECO:0000256" key="3">
    <source>
        <dbReference type="SAM" id="SignalP"/>
    </source>
</evidence>
<sequence length="357" mass="39205">MKKYTYISTLLITFLGMSTLFSCSQANDSTKKQERVAIPVKVQKVKTENVSNNSQYAAEIKSDNIVLLSTKLMGRLYDFNFEAGDVIKKGTVIARIESAGIHSSKARVHAQVEMAEVNLQNAEKDYQRIEKLHQLGSATDKELDDIRTYYLSAKAQLEVAKNAEDEVDSNLSYTTIRAPFTGVITKKMMVAGDMASPGMPIVEFASASKFKALANIPASKIDAFEKGNEVMIYVDALQQNIKGTVKRVVPSGKYNGGQFTVEFSLNQHSKLANGMYAKVSSSKGLVQKILLPENAIYRKGQLEGVYLVNLQNEASLTWVRLGKTSNGMVEVLSGAEEGDQVITTVTPDLFDGALINF</sequence>
<gene>
    <name evidence="5" type="ORF">KMW28_26965</name>
</gene>
<dbReference type="Gene3D" id="1.10.287.470">
    <property type="entry name" value="Helix hairpin bin"/>
    <property type="match status" value="1"/>
</dbReference>
<dbReference type="AlphaFoldDB" id="A0AAX1NDK7"/>
<evidence type="ECO:0000256" key="1">
    <source>
        <dbReference type="ARBA" id="ARBA00009477"/>
    </source>
</evidence>
<proteinExistence type="inferred from homology"/>
<dbReference type="InterPro" id="IPR058647">
    <property type="entry name" value="BSH_CzcB-like"/>
</dbReference>
<evidence type="ECO:0000313" key="6">
    <source>
        <dbReference type="Proteomes" id="UP000678679"/>
    </source>
</evidence>
<name>A0AAX1NDK7_9BACT</name>
<dbReference type="GO" id="GO:1990281">
    <property type="term" value="C:efflux pump complex"/>
    <property type="evidence" value="ECO:0007669"/>
    <property type="project" value="TreeGrafter"/>
</dbReference>
<dbReference type="RefSeq" id="WP_169665433.1">
    <property type="nucleotide sequence ID" value="NZ_CP076133.1"/>
</dbReference>
<reference evidence="5 6" key="1">
    <citation type="submission" date="2021-05" db="EMBL/GenBank/DDBJ databases">
        <title>Comparative genomic studies on the polysaccharide-degrading batcterial strains of the Flammeovirga genus.</title>
        <authorList>
            <person name="Zewei F."/>
            <person name="Zheng Z."/>
            <person name="Yu L."/>
            <person name="Ruyue G."/>
            <person name="Yanhong M."/>
            <person name="Yuanyuan C."/>
            <person name="Jingyan G."/>
            <person name="Wenjun H."/>
        </authorList>
    </citation>
    <scope>NUCLEOTIDE SEQUENCE [LARGE SCALE GENOMIC DNA]</scope>
    <source>
        <strain evidence="5 6">NBRC:100898</strain>
    </source>
</reference>
<dbReference type="Pfam" id="PF25973">
    <property type="entry name" value="BSH_CzcB"/>
    <property type="match status" value="1"/>
</dbReference>
<dbReference type="Gene3D" id="2.40.30.170">
    <property type="match status" value="1"/>
</dbReference>
<dbReference type="PANTHER" id="PTHR30469">
    <property type="entry name" value="MULTIDRUG RESISTANCE PROTEIN MDTA"/>
    <property type="match status" value="1"/>
</dbReference>
<dbReference type="Proteomes" id="UP000678679">
    <property type="component" value="Chromosome 2"/>
</dbReference>
<dbReference type="GO" id="GO:0015562">
    <property type="term" value="F:efflux transmembrane transporter activity"/>
    <property type="evidence" value="ECO:0007669"/>
    <property type="project" value="TreeGrafter"/>
</dbReference>
<dbReference type="InterPro" id="IPR006143">
    <property type="entry name" value="RND_pump_MFP"/>
</dbReference>
<organism evidence="5 6">
    <name type="scientific">Flammeovirga yaeyamensis</name>
    <dbReference type="NCBI Taxonomy" id="367791"/>
    <lineage>
        <taxon>Bacteria</taxon>
        <taxon>Pseudomonadati</taxon>
        <taxon>Bacteroidota</taxon>
        <taxon>Cytophagia</taxon>
        <taxon>Cytophagales</taxon>
        <taxon>Flammeovirgaceae</taxon>
        <taxon>Flammeovirga</taxon>
    </lineage>
</organism>
<dbReference type="PANTHER" id="PTHR30469:SF15">
    <property type="entry name" value="HLYD FAMILY OF SECRETION PROTEINS"/>
    <property type="match status" value="1"/>
</dbReference>
<evidence type="ECO:0000259" key="4">
    <source>
        <dbReference type="Pfam" id="PF25973"/>
    </source>
</evidence>
<dbReference type="PROSITE" id="PS51257">
    <property type="entry name" value="PROKAR_LIPOPROTEIN"/>
    <property type="match status" value="1"/>
</dbReference>
<dbReference type="KEGG" id="fya:KMW28_26965"/>
<dbReference type="EMBL" id="CP076133">
    <property type="protein sequence ID" value="QWG04541.1"/>
    <property type="molecule type" value="Genomic_DNA"/>
</dbReference>
<keyword evidence="2" id="KW-0175">Coiled coil</keyword>